<feature type="transmembrane region" description="Helical" evidence="2">
    <location>
        <begin position="235"/>
        <end position="253"/>
    </location>
</feature>
<comment type="caution">
    <text evidence="4">The sequence shown here is derived from an EMBL/GenBank/DDBJ whole genome shotgun (WGS) entry which is preliminary data.</text>
</comment>
<feature type="transmembrane region" description="Helical" evidence="2">
    <location>
        <begin position="437"/>
        <end position="462"/>
    </location>
</feature>
<feature type="transmembrane region" description="Helical" evidence="2">
    <location>
        <begin position="265"/>
        <end position="283"/>
    </location>
</feature>
<keyword evidence="2" id="KW-1133">Transmembrane helix</keyword>
<keyword evidence="2" id="KW-0812">Transmembrane</keyword>
<dbReference type="RefSeq" id="WP_183377280.1">
    <property type="nucleotide sequence ID" value="NZ_JACHWP010000021.1"/>
</dbReference>
<evidence type="ECO:0000259" key="3">
    <source>
        <dbReference type="Pfam" id="PF25592"/>
    </source>
</evidence>
<accession>A0A839R3A1</accession>
<feature type="region of interest" description="Disordered" evidence="1">
    <location>
        <begin position="599"/>
        <end position="622"/>
    </location>
</feature>
<feature type="transmembrane region" description="Helical" evidence="2">
    <location>
        <begin position="400"/>
        <end position="417"/>
    </location>
</feature>
<evidence type="ECO:0000256" key="1">
    <source>
        <dbReference type="SAM" id="MobiDB-lite"/>
    </source>
</evidence>
<evidence type="ECO:0000313" key="5">
    <source>
        <dbReference type="Proteomes" id="UP000568050"/>
    </source>
</evidence>
<reference evidence="4 5" key="1">
    <citation type="submission" date="2020-08" db="EMBL/GenBank/DDBJ databases">
        <title>Sequencing the genomes of 1000 actinobacteria strains.</title>
        <authorList>
            <person name="Klenk H.-P."/>
        </authorList>
    </citation>
    <scope>NUCLEOTIDE SEQUENCE [LARGE SCALE GENOMIC DNA]</scope>
    <source>
        <strain evidence="4 5">DSM 23040</strain>
    </source>
</reference>
<feature type="transmembrane region" description="Helical" evidence="2">
    <location>
        <begin position="500"/>
        <end position="525"/>
    </location>
</feature>
<dbReference type="InterPro" id="IPR057697">
    <property type="entry name" value="DUF7937"/>
</dbReference>
<dbReference type="AlphaFoldDB" id="A0A839R3A1"/>
<name>A0A839R3A1_9MICO</name>
<dbReference type="EMBL" id="JACHWP010000021">
    <property type="protein sequence ID" value="MBB3023996.1"/>
    <property type="molecule type" value="Genomic_DNA"/>
</dbReference>
<feature type="transmembrane region" description="Helical" evidence="2">
    <location>
        <begin position="167"/>
        <end position="184"/>
    </location>
</feature>
<sequence>MASDRNASDDDWLFATDDGFVPTEKLPSPEDYARMRAQQAQLEDDAAAQPRLTRPERPAPVRVPDMPDTSTQEIPILAPAPDTAAPAQPASPAEEEAATRPGGSTAVRVRRVDDDLDGESTAEHAVVKEPIQKSYARSGTTPTVAPEELKASISLPVQFRTVSPWDVVRDALAVVSFIAVFATTVTESEHVVLDSAARIAAGIGIVGVAAASLMRWKAKDTNFQVIQNVRMLCQIPAVVAVLGVIGADFGASLPDLFHPLPDGPTIGVGAGVALLALGATVGGEPPRHEGHTPGEKQKGWARMALRVMRVLAYASFALAVVMMIGKAFAGAHLFALVTLSHAVPSLALIVLFLEAVLHRRPSWYVFEVGAVGLLVAGAIMDSSLEMEYAAPQSFSTGYVWLPLLFVGFGIVINRAYVRSMPLSFRRSDWIIYTVRAFEFSLIMHVVGFVSALAFVAAVFLGYDDGTPLSIAAMNAAFMVVFAVASAVARHELMCRHAARARTSGVVISVALAVLGFLGVIVNSVVASAGGTLTNGGLALIIGIAAGLMLTVPAPVRDEHGAPSLDRWFSEFRHRDLTGTGLWARVPDVVRRDPAAPHIPHPLPLIEEGTHVPLDPARQRPHC</sequence>
<keyword evidence="5" id="KW-1185">Reference proteome</keyword>
<dbReference type="Pfam" id="PF25592">
    <property type="entry name" value="DUF7937"/>
    <property type="match status" value="1"/>
</dbReference>
<proteinExistence type="predicted"/>
<feature type="transmembrane region" description="Helical" evidence="2">
    <location>
        <begin position="304"/>
        <end position="325"/>
    </location>
</feature>
<feature type="transmembrane region" description="Helical" evidence="2">
    <location>
        <begin position="196"/>
        <end position="214"/>
    </location>
</feature>
<feature type="transmembrane region" description="Helical" evidence="2">
    <location>
        <begin position="468"/>
        <end position="488"/>
    </location>
</feature>
<feature type="transmembrane region" description="Helical" evidence="2">
    <location>
        <begin position="537"/>
        <end position="555"/>
    </location>
</feature>
<feature type="compositionally biased region" description="Low complexity" evidence="1">
    <location>
        <begin position="79"/>
        <end position="92"/>
    </location>
</feature>
<evidence type="ECO:0000256" key="2">
    <source>
        <dbReference type="SAM" id="Phobius"/>
    </source>
</evidence>
<feature type="transmembrane region" description="Helical" evidence="2">
    <location>
        <begin position="363"/>
        <end position="380"/>
    </location>
</feature>
<feature type="region of interest" description="Disordered" evidence="1">
    <location>
        <begin position="1"/>
        <end position="106"/>
    </location>
</feature>
<feature type="transmembrane region" description="Helical" evidence="2">
    <location>
        <begin position="331"/>
        <end position="356"/>
    </location>
</feature>
<gene>
    <name evidence="4" type="ORF">FHX50_002303</name>
</gene>
<evidence type="ECO:0000313" key="4">
    <source>
        <dbReference type="EMBL" id="MBB3023996.1"/>
    </source>
</evidence>
<keyword evidence="2" id="KW-0472">Membrane</keyword>
<protein>
    <submittedName>
        <fullName evidence="4">MFS family permease</fullName>
    </submittedName>
</protein>
<dbReference type="Proteomes" id="UP000568050">
    <property type="component" value="Unassembled WGS sequence"/>
</dbReference>
<organism evidence="4 5">
    <name type="scientific">Helcobacillus massiliensis</name>
    <dbReference type="NCBI Taxonomy" id="521392"/>
    <lineage>
        <taxon>Bacteria</taxon>
        <taxon>Bacillati</taxon>
        <taxon>Actinomycetota</taxon>
        <taxon>Actinomycetes</taxon>
        <taxon>Micrococcales</taxon>
        <taxon>Dermabacteraceae</taxon>
        <taxon>Helcobacillus</taxon>
    </lineage>
</organism>
<feature type="domain" description="DUF7937" evidence="3">
    <location>
        <begin position="166"/>
        <end position="558"/>
    </location>
</feature>